<dbReference type="Proteomes" id="UP000622547">
    <property type="component" value="Unassembled WGS sequence"/>
</dbReference>
<sequence length="176" mass="18533">MITLSIVTAAEPHPYPLIRGGGLFLIFVGLGFLLGWIVPKIWIPSAIAGGAVGLTASGLSALLPSLGKPSVVQISALVFSFLVELGLIAFVLNRFKEADQRTQILAILLVVGLHFIIMGPAHGPLMALLGVVSVANALLGMRVTALPLRTFGLVDALLKFGFGMVMLLLYPALTYT</sequence>
<gene>
    <name evidence="2" type="ORF">Pph01_27140</name>
</gene>
<dbReference type="InterPro" id="IPR046717">
    <property type="entry name" value="DUF6609"/>
</dbReference>
<keyword evidence="3" id="KW-1185">Reference proteome</keyword>
<organism evidence="2 3">
    <name type="scientific">Planotetraspora phitsanulokensis</name>
    <dbReference type="NCBI Taxonomy" id="575192"/>
    <lineage>
        <taxon>Bacteria</taxon>
        <taxon>Bacillati</taxon>
        <taxon>Actinomycetota</taxon>
        <taxon>Actinomycetes</taxon>
        <taxon>Streptosporangiales</taxon>
        <taxon>Streptosporangiaceae</taxon>
        <taxon>Planotetraspora</taxon>
    </lineage>
</organism>
<proteinExistence type="predicted"/>
<evidence type="ECO:0000313" key="2">
    <source>
        <dbReference type="EMBL" id="GII37711.1"/>
    </source>
</evidence>
<dbReference type="Pfam" id="PF20313">
    <property type="entry name" value="DUF6609"/>
    <property type="match status" value="1"/>
</dbReference>
<accession>A0A8J3U5V8</accession>
<feature type="transmembrane region" description="Helical" evidence="1">
    <location>
        <begin position="104"/>
        <end position="121"/>
    </location>
</feature>
<name>A0A8J3U5V8_9ACTN</name>
<dbReference type="RefSeq" id="WP_204073379.1">
    <property type="nucleotide sequence ID" value="NZ_BAABHI010000027.1"/>
</dbReference>
<keyword evidence="1" id="KW-0812">Transmembrane</keyword>
<feature type="transmembrane region" description="Helical" evidence="1">
    <location>
        <begin position="20"/>
        <end position="39"/>
    </location>
</feature>
<dbReference type="AlphaFoldDB" id="A0A8J3U5V8"/>
<evidence type="ECO:0000256" key="1">
    <source>
        <dbReference type="SAM" id="Phobius"/>
    </source>
</evidence>
<feature type="transmembrane region" description="Helical" evidence="1">
    <location>
        <begin position="156"/>
        <end position="173"/>
    </location>
</feature>
<comment type="caution">
    <text evidence="2">The sequence shown here is derived from an EMBL/GenBank/DDBJ whole genome shotgun (WGS) entry which is preliminary data.</text>
</comment>
<feature type="transmembrane region" description="Helical" evidence="1">
    <location>
        <begin position="72"/>
        <end position="92"/>
    </location>
</feature>
<keyword evidence="1" id="KW-0472">Membrane</keyword>
<dbReference type="EMBL" id="BOOP01000009">
    <property type="protein sequence ID" value="GII37711.1"/>
    <property type="molecule type" value="Genomic_DNA"/>
</dbReference>
<protein>
    <submittedName>
        <fullName evidence="2">Uncharacterized protein</fullName>
    </submittedName>
</protein>
<feature type="transmembrane region" description="Helical" evidence="1">
    <location>
        <begin position="46"/>
        <end position="66"/>
    </location>
</feature>
<keyword evidence="1" id="KW-1133">Transmembrane helix</keyword>
<reference evidence="2 3" key="1">
    <citation type="submission" date="2021-01" db="EMBL/GenBank/DDBJ databases">
        <title>Whole genome shotgun sequence of Planotetraspora phitsanulokensis NBRC 104273.</title>
        <authorList>
            <person name="Komaki H."/>
            <person name="Tamura T."/>
        </authorList>
    </citation>
    <scope>NUCLEOTIDE SEQUENCE [LARGE SCALE GENOMIC DNA]</scope>
    <source>
        <strain evidence="2 3">NBRC 104273</strain>
    </source>
</reference>
<evidence type="ECO:0000313" key="3">
    <source>
        <dbReference type="Proteomes" id="UP000622547"/>
    </source>
</evidence>